<sequence length="193" mass="22228">MDNFGVCKRKEDADEWLAENECFWIYHYIHNTMKYEDQVYCCDHSSKNRPGHFQCKANMRICYGKDLSALSVAFIQTTGEHDHKSVCGFSDADKKYFPTGSAIASHEDKWCYGEFLKSIARWDPDRLYLPRLLIADGAAQLTNDESELRQVLNFSSIRLRQPNAPSVLKMIMLKVITIIILIKCSSSVRSEFP</sequence>
<keyword evidence="1" id="KW-1185">Reference proteome</keyword>
<accession>A0A915D1V5</accession>
<dbReference type="Proteomes" id="UP000887574">
    <property type="component" value="Unplaced"/>
</dbReference>
<name>A0A915D1V5_9BILA</name>
<dbReference type="AlphaFoldDB" id="A0A915D1V5"/>
<protein>
    <submittedName>
        <fullName evidence="2">Uncharacterized protein</fullName>
    </submittedName>
</protein>
<dbReference type="WBParaSite" id="jg14671">
    <property type="protein sequence ID" value="jg14671"/>
    <property type="gene ID" value="jg14671"/>
</dbReference>
<evidence type="ECO:0000313" key="1">
    <source>
        <dbReference type="Proteomes" id="UP000887574"/>
    </source>
</evidence>
<organism evidence="1 2">
    <name type="scientific">Ditylenchus dipsaci</name>
    <dbReference type="NCBI Taxonomy" id="166011"/>
    <lineage>
        <taxon>Eukaryota</taxon>
        <taxon>Metazoa</taxon>
        <taxon>Ecdysozoa</taxon>
        <taxon>Nematoda</taxon>
        <taxon>Chromadorea</taxon>
        <taxon>Rhabditida</taxon>
        <taxon>Tylenchina</taxon>
        <taxon>Tylenchomorpha</taxon>
        <taxon>Sphaerularioidea</taxon>
        <taxon>Anguinidae</taxon>
        <taxon>Anguininae</taxon>
        <taxon>Ditylenchus</taxon>
    </lineage>
</organism>
<evidence type="ECO:0000313" key="2">
    <source>
        <dbReference type="WBParaSite" id="jg14671"/>
    </source>
</evidence>
<reference evidence="2" key="1">
    <citation type="submission" date="2022-11" db="UniProtKB">
        <authorList>
            <consortium name="WormBaseParasite"/>
        </authorList>
    </citation>
    <scope>IDENTIFICATION</scope>
</reference>
<proteinExistence type="predicted"/>